<evidence type="ECO:0000256" key="1">
    <source>
        <dbReference type="SAM" id="MobiDB-lite"/>
    </source>
</evidence>
<feature type="compositionally biased region" description="Pro residues" evidence="1">
    <location>
        <begin position="147"/>
        <end position="170"/>
    </location>
</feature>
<feature type="compositionally biased region" description="Low complexity" evidence="1">
    <location>
        <begin position="130"/>
        <end position="141"/>
    </location>
</feature>
<dbReference type="Proteomes" id="UP001501822">
    <property type="component" value="Unassembled WGS sequence"/>
</dbReference>
<evidence type="ECO:0000313" key="3">
    <source>
        <dbReference type="Proteomes" id="UP001501822"/>
    </source>
</evidence>
<dbReference type="PANTHER" id="PTHR36221">
    <property type="entry name" value="DUF742 DOMAIN-CONTAINING PROTEIN"/>
    <property type="match status" value="1"/>
</dbReference>
<feature type="compositionally biased region" description="Pro residues" evidence="1">
    <location>
        <begin position="117"/>
        <end position="129"/>
    </location>
</feature>
<dbReference type="EMBL" id="BAAABM010000041">
    <property type="protein sequence ID" value="GAA0349866.1"/>
    <property type="molecule type" value="Genomic_DNA"/>
</dbReference>
<protein>
    <recommendedName>
        <fullName evidence="4">DUF742 domain-containing protein</fullName>
    </recommendedName>
</protein>
<dbReference type="PANTHER" id="PTHR36221:SF1">
    <property type="entry name" value="DUF742 DOMAIN-CONTAINING PROTEIN"/>
    <property type="match status" value="1"/>
</dbReference>
<keyword evidence="3" id="KW-1185">Reference proteome</keyword>
<sequence length="286" mass="29907">MPSKDGLGPLRFGGWYSYREWAEHGFTPRAAHADSDEPETGRPGGAGKKNPASALKPEKDHAKATKKRPAPPSPAPPRGVPPMEAVPDAGHAPPAPAPPPPPARSNPAAPYRLPPGQTSPPLPPAPPVAAPHAAPGAAAPYRLPPDRTFPPHPPAPPDAAPHPAPGPVAPPVQNRPDEPLIRPYVITGGRTHAGRELAIEALTLTTEKGRALAHMLVSEQAAICRMCETPISIAEVSALLAVPLGVARVLIADMSHEGLVSVITPRQQDGHPIEVLQKVLEGLRRL</sequence>
<evidence type="ECO:0000313" key="2">
    <source>
        <dbReference type="EMBL" id="GAA0349866.1"/>
    </source>
</evidence>
<feature type="compositionally biased region" description="Pro residues" evidence="1">
    <location>
        <begin position="70"/>
        <end position="80"/>
    </location>
</feature>
<evidence type="ECO:0008006" key="4">
    <source>
        <dbReference type="Google" id="ProtNLM"/>
    </source>
</evidence>
<dbReference type="Pfam" id="PF05331">
    <property type="entry name" value="DUF742"/>
    <property type="match status" value="1"/>
</dbReference>
<dbReference type="PRINTS" id="PR01217">
    <property type="entry name" value="PRICHEXTENSN"/>
</dbReference>
<feature type="compositionally biased region" description="Pro residues" evidence="1">
    <location>
        <begin position="93"/>
        <end position="104"/>
    </location>
</feature>
<feature type="region of interest" description="Disordered" evidence="1">
    <location>
        <begin position="28"/>
        <end position="178"/>
    </location>
</feature>
<dbReference type="InterPro" id="IPR007995">
    <property type="entry name" value="DUF742"/>
</dbReference>
<reference evidence="2 3" key="1">
    <citation type="journal article" date="2019" name="Int. J. Syst. Evol. Microbiol.">
        <title>The Global Catalogue of Microorganisms (GCM) 10K type strain sequencing project: providing services to taxonomists for standard genome sequencing and annotation.</title>
        <authorList>
            <consortium name="The Broad Institute Genomics Platform"/>
            <consortium name="The Broad Institute Genome Sequencing Center for Infectious Disease"/>
            <person name="Wu L."/>
            <person name="Ma J."/>
        </authorList>
    </citation>
    <scope>NUCLEOTIDE SEQUENCE [LARGE SCALE GENOMIC DNA]</scope>
    <source>
        <strain evidence="2 3">JCM 3146</strain>
    </source>
</reference>
<feature type="compositionally biased region" description="Low complexity" evidence="1">
    <location>
        <begin position="81"/>
        <end position="92"/>
    </location>
</feature>
<name>A0ABN0WXV9_9ACTN</name>
<comment type="caution">
    <text evidence="2">The sequence shown here is derived from an EMBL/GenBank/DDBJ whole genome shotgun (WGS) entry which is preliminary data.</text>
</comment>
<gene>
    <name evidence="2" type="ORF">GCM10010151_44460</name>
</gene>
<accession>A0ABN0WXV9</accession>
<organism evidence="2 3">
    <name type="scientific">Actinoallomurus spadix</name>
    <dbReference type="NCBI Taxonomy" id="79912"/>
    <lineage>
        <taxon>Bacteria</taxon>
        <taxon>Bacillati</taxon>
        <taxon>Actinomycetota</taxon>
        <taxon>Actinomycetes</taxon>
        <taxon>Streptosporangiales</taxon>
        <taxon>Thermomonosporaceae</taxon>
        <taxon>Actinoallomurus</taxon>
    </lineage>
</organism>
<proteinExistence type="predicted"/>
<feature type="compositionally biased region" description="Low complexity" evidence="1">
    <location>
        <begin position="105"/>
        <end position="116"/>
    </location>
</feature>